<protein>
    <submittedName>
        <fullName evidence="2">Unannotated protein</fullName>
    </submittedName>
</protein>
<dbReference type="EMBL" id="CAEZSL010000200">
    <property type="protein sequence ID" value="CAB4553124.1"/>
    <property type="molecule type" value="Genomic_DNA"/>
</dbReference>
<organism evidence="2">
    <name type="scientific">freshwater metagenome</name>
    <dbReference type="NCBI Taxonomy" id="449393"/>
    <lineage>
        <taxon>unclassified sequences</taxon>
        <taxon>metagenomes</taxon>
        <taxon>ecological metagenomes</taxon>
    </lineage>
</organism>
<sequence length="217" mass="23529">MQALGLCLRFHRVTSRHNHHSRRRDGATLHHRRCSAQVFDATIGARTNEDGVHLDIAQQCSRCQSHVFKCTGNGFARCRISEVIGGWDRRVNTGNLCWVSSPSHMRKQSAGVDDDLFVKLGTFVGTQSFPIGDSFIPLCIFGCVSATFEICKSDLVGGNQSSLGACLNGHVAYGHATFHGQRANCRTAKLNDVADATGGSDRADDCQDHVFGSHPSG</sequence>
<evidence type="ECO:0000313" key="2">
    <source>
        <dbReference type="EMBL" id="CAB4970112.1"/>
    </source>
</evidence>
<dbReference type="AlphaFoldDB" id="A0A6J7LRV8"/>
<gene>
    <name evidence="1" type="ORF">UFOPK1421_01416</name>
    <name evidence="2" type="ORF">UFOPK3889_00521</name>
</gene>
<dbReference type="AntiFam" id="ANF00098">
    <property type="entry name" value="Shadow ORF (opposite leuC)"/>
</dbReference>
<reference evidence="2" key="1">
    <citation type="submission" date="2020-05" db="EMBL/GenBank/DDBJ databases">
        <authorList>
            <person name="Chiriac C."/>
            <person name="Salcher M."/>
            <person name="Ghai R."/>
            <person name="Kavagutti S V."/>
        </authorList>
    </citation>
    <scope>NUCLEOTIDE SEQUENCE</scope>
</reference>
<accession>A0A6J7LRV8</accession>
<evidence type="ECO:0000313" key="1">
    <source>
        <dbReference type="EMBL" id="CAB4553124.1"/>
    </source>
</evidence>
<proteinExistence type="predicted"/>
<name>A0A6J7LRV8_9ZZZZ</name>
<dbReference type="EMBL" id="CAFBNZ010000073">
    <property type="protein sequence ID" value="CAB4970112.1"/>
    <property type="molecule type" value="Genomic_DNA"/>
</dbReference>